<dbReference type="SUPFAM" id="SSF53448">
    <property type="entry name" value="Nucleotide-diphospho-sugar transferases"/>
    <property type="match status" value="1"/>
</dbReference>
<dbReference type="GO" id="GO:0016758">
    <property type="term" value="F:hexosyltransferase activity"/>
    <property type="evidence" value="ECO:0007669"/>
    <property type="project" value="UniProtKB-ARBA"/>
</dbReference>
<evidence type="ECO:0000259" key="1">
    <source>
        <dbReference type="Pfam" id="PF00535"/>
    </source>
</evidence>
<organism evidence="2">
    <name type="scientific">Catillopecten margaritatus gill symbiont</name>
    <dbReference type="NCBI Taxonomy" id="3083288"/>
    <lineage>
        <taxon>Bacteria</taxon>
        <taxon>Pseudomonadati</taxon>
        <taxon>Pseudomonadota</taxon>
        <taxon>Gammaproteobacteria</taxon>
        <taxon>sulfur-oxidizing symbionts</taxon>
    </lineage>
</organism>
<protein>
    <recommendedName>
        <fullName evidence="1">Glycosyltransferase 2-like domain-containing protein</fullName>
    </recommendedName>
</protein>
<dbReference type="Pfam" id="PF00535">
    <property type="entry name" value="Glycos_transf_2"/>
    <property type="match status" value="1"/>
</dbReference>
<reference evidence="2" key="1">
    <citation type="submission" date="2023-10" db="EMBL/GenBank/DDBJ databases">
        <title>The first scallop-associated chemosynthetic bacterial symbiont.</title>
        <authorList>
            <person name="Lin Y.-T."/>
            <person name="Sun J."/>
            <person name="Ip J.C.-H."/>
            <person name="He X."/>
            <person name="Gao Z.-M."/>
            <person name="Perez M."/>
            <person name="Xu T."/>
            <person name="Qian P.-Y."/>
            <person name="Qiu J.-W."/>
        </authorList>
    </citation>
    <scope>NUCLEOTIDE SEQUENCE</scope>
    <source>
        <strain evidence="2">Gill1</strain>
    </source>
</reference>
<dbReference type="Gene3D" id="3.90.550.10">
    <property type="entry name" value="Spore Coat Polysaccharide Biosynthesis Protein SpsA, Chain A"/>
    <property type="match status" value="1"/>
</dbReference>
<evidence type="ECO:0000313" key="2">
    <source>
        <dbReference type="EMBL" id="WXT99917.1"/>
    </source>
</evidence>
<feature type="domain" description="Glycosyltransferase 2-like" evidence="1">
    <location>
        <begin position="9"/>
        <end position="129"/>
    </location>
</feature>
<dbReference type="EMBL" id="CP138327">
    <property type="protein sequence ID" value="WXT99917.1"/>
    <property type="molecule type" value="Genomic_DNA"/>
</dbReference>
<dbReference type="AlphaFoldDB" id="A0AAU6PFY2"/>
<accession>A0AAU6PFY2</accession>
<dbReference type="CDD" id="cd00761">
    <property type="entry name" value="Glyco_tranf_GTA_type"/>
    <property type="match status" value="1"/>
</dbReference>
<dbReference type="PANTHER" id="PTHR22916">
    <property type="entry name" value="GLYCOSYLTRANSFERASE"/>
    <property type="match status" value="1"/>
</dbReference>
<proteinExistence type="predicted"/>
<dbReference type="InterPro" id="IPR001173">
    <property type="entry name" value="Glyco_trans_2-like"/>
</dbReference>
<gene>
    <name evidence="2" type="ORF">Ctma_0623</name>
</gene>
<dbReference type="InterPro" id="IPR029044">
    <property type="entry name" value="Nucleotide-diphossugar_trans"/>
</dbReference>
<name>A0AAU6PFY2_9GAMM</name>
<sequence length="268" mass="31001">MKHSQGIAVIIPTCKPQEYLKQCLKSIDVQTLSKDKFCVYIALNGDKIPYENEILSLLKSHSFKSEYVYIEEPGVSNARNQLIDFSKEKFVTFVDDDDLISANYLNDLLKVSTDKSVGIAKVYSFKESIDAATNHWIGASYEKLCLSEASKFKARKYYSPICAKLIHRDIIGDIRFDINVKNGEDSLFMATISKSIEKLCKPHEEACYYIYERPESASRKEIPLNNRIKNYIYLIIEYLKLLFLPRYDRWFILTRIVATLKKMILGLN</sequence>